<name>A0ABV0X5H9_9TELE</name>
<evidence type="ECO:0000313" key="2">
    <source>
        <dbReference type="EMBL" id="MEQ2277158.1"/>
    </source>
</evidence>
<dbReference type="EMBL" id="JAHRIM010090939">
    <property type="protein sequence ID" value="MEQ2277158.1"/>
    <property type="molecule type" value="Genomic_DNA"/>
</dbReference>
<organism evidence="2 3">
    <name type="scientific">Xenotaenia resolanae</name>
    <dbReference type="NCBI Taxonomy" id="208358"/>
    <lineage>
        <taxon>Eukaryota</taxon>
        <taxon>Metazoa</taxon>
        <taxon>Chordata</taxon>
        <taxon>Craniata</taxon>
        <taxon>Vertebrata</taxon>
        <taxon>Euteleostomi</taxon>
        <taxon>Actinopterygii</taxon>
        <taxon>Neopterygii</taxon>
        <taxon>Teleostei</taxon>
        <taxon>Neoteleostei</taxon>
        <taxon>Acanthomorphata</taxon>
        <taxon>Ovalentaria</taxon>
        <taxon>Atherinomorphae</taxon>
        <taxon>Cyprinodontiformes</taxon>
        <taxon>Goodeidae</taxon>
        <taxon>Xenotaenia</taxon>
    </lineage>
</organism>
<accession>A0ABV0X5H9</accession>
<dbReference type="Proteomes" id="UP001444071">
    <property type="component" value="Unassembled WGS sequence"/>
</dbReference>
<proteinExistence type="predicted"/>
<protein>
    <submittedName>
        <fullName evidence="2">Uncharacterized protein</fullName>
    </submittedName>
</protein>
<keyword evidence="3" id="KW-1185">Reference proteome</keyword>
<gene>
    <name evidence="2" type="ORF">XENORESO_021013</name>
</gene>
<feature type="non-terminal residue" evidence="2">
    <location>
        <position position="1"/>
    </location>
</feature>
<comment type="caution">
    <text evidence="2">The sequence shown here is derived from an EMBL/GenBank/DDBJ whole genome shotgun (WGS) entry which is preliminary data.</text>
</comment>
<reference evidence="2 3" key="1">
    <citation type="submission" date="2021-06" db="EMBL/GenBank/DDBJ databases">
        <authorList>
            <person name="Palmer J.M."/>
        </authorList>
    </citation>
    <scope>NUCLEOTIDE SEQUENCE [LARGE SCALE GENOMIC DNA]</scope>
    <source>
        <strain evidence="2 3">XR_2019</strain>
        <tissue evidence="2">Muscle</tissue>
    </source>
</reference>
<evidence type="ECO:0000256" key="1">
    <source>
        <dbReference type="SAM" id="MobiDB-lite"/>
    </source>
</evidence>
<sequence length="70" mass="7559">RRPIHYSSLSSIKSPVNGVSAHRSTKSSTPSPTSPSPRSILCLKVSQNVMYSSSRARTPHPPCRLSLNLG</sequence>
<feature type="region of interest" description="Disordered" evidence="1">
    <location>
        <begin position="51"/>
        <end position="70"/>
    </location>
</feature>
<feature type="region of interest" description="Disordered" evidence="1">
    <location>
        <begin position="1"/>
        <end position="39"/>
    </location>
</feature>
<feature type="compositionally biased region" description="Low complexity" evidence="1">
    <location>
        <begin position="26"/>
        <end position="39"/>
    </location>
</feature>
<evidence type="ECO:0000313" key="3">
    <source>
        <dbReference type="Proteomes" id="UP001444071"/>
    </source>
</evidence>